<comment type="caution">
    <text evidence="5">The sequence shown here is derived from an EMBL/GenBank/DDBJ whole genome shotgun (WGS) entry which is preliminary data.</text>
</comment>
<evidence type="ECO:0000256" key="2">
    <source>
        <dbReference type="ARBA" id="ARBA00022801"/>
    </source>
</evidence>
<evidence type="ECO:0000313" key="5">
    <source>
        <dbReference type="EMBL" id="MFO7193420.1"/>
    </source>
</evidence>
<proteinExistence type="predicted"/>
<dbReference type="GO" id="GO:0004386">
    <property type="term" value="F:helicase activity"/>
    <property type="evidence" value="ECO:0007669"/>
    <property type="project" value="UniProtKB-KW"/>
</dbReference>
<dbReference type="GO" id="GO:0016787">
    <property type="term" value="F:hydrolase activity"/>
    <property type="evidence" value="ECO:0007669"/>
    <property type="project" value="UniProtKB-KW"/>
</dbReference>
<organism evidence="5 6">
    <name type="scientific">Thermocrispum agreste</name>
    <dbReference type="NCBI Taxonomy" id="37925"/>
    <lineage>
        <taxon>Bacteria</taxon>
        <taxon>Bacillati</taxon>
        <taxon>Actinomycetota</taxon>
        <taxon>Actinomycetes</taxon>
        <taxon>Pseudonocardiales</taxon>
        <taxon>Pseudonocardiaceae</taxon>
        <taxon>Thermocrispum</taxon>
    </lineage>
</organism>
<gene>
    <name evidence="5" type="ORF">DIU77_014355</name>
</gene>
<accession>A0ABD6FHB8</accession>
<dbReference type="SUPFAM" id="SSF52540">
    <property type="entry name" value="P-loop containing nucleoside triphosphate hydrolases"/>
    <property type="match status" value="1"/>
</dbReference>
<keyword evidence="4" id="KW-0067">ATP-binding</keyword>
<dbReference type="Proteomes" id="UP000249324">
    <property type="component" value="Unassembled WGS sequence"/>
</dbReference>
<evidence type="ECO:0000256" key="1">
    <source>
        <dbReference type="ARBA" id="ARBA00022741"/>
    </source>
</evidence>
<dbReference type="AlphaFoldDB" id="A0ABD6FHB8"/>
<sequence length="133" mass="14614">MSTTSAGSAVTPSSLRRRIDQLVLRDRYRLRRRLTKARDKAAGKRIPEDVLLELAADVEEAERRLEARRAAVPKVTYPPQLPVSKRVDDLAKAIAEHQVVVVAGETGSGKTTQLPKICLDIGRGVHGMIGHTQ</sequence>
<dbReference type="InterPro" id="IPR027417">
    <property type="entry name" value="P-loop_NTPase"/>
</dbReference>
<keyword evidence="2" id="KW-0378">Hydrolase</keyword>
<dbReference type="EMBL" id="QGUI02000211">
    <property type="protein sequence ID" value="MFO7193420.1"/>
    <property type="molecule type" value="Genomic_DNA"/>
</dbReference>
<dbReference type="GO" id="GO:0005524">
    <property type="term" value="F:ATP binding"/>
    <property type="evidence" value="ECO:0007669"/>
    <property type="project" value="UniProtKB-KW"/>
</dbReference>
<keyword evidence="3" id="KW-0347">Helicase</keyword>
<evidence type="ECO:0000256" key="4">
    <source>
        <dbReference type="ARBA" id="ARBA00022840"/>
    </source>
</evidence>
<reference evidence="5 6" key="1">
    <citation type="journal article" date="2021" name="BMC Genomics">
        <title>Genome-resolved metagenome and metatranscriptome analyses of thermophilic composting reveal key bacterial players and their metabolic interactions.</title>
        <authorList>
            <person name="Braga L.P.P."/>
            <person name="Pereira R.V."/>
            <person name="Martins L.F."/>
            <person name="Moura L.M.S."/>
            <person name="Sanchez F.B."/>
            <person name="Patane J.S.L."/>
            <person name="da Silva A.M."/>
            <person name="Setubal J.C."/>
        </authorList>
    </citation>
    <scope>NUCLEOTIDE SEQUENCE [LARGE SCALE GENOMIC DNA]</scope>
    <source>
        <strain evidence="5">ZC4RG45</strain>
    </source>
</reference>
<protein>
    <recommendedName>
        <fullName evidence="7">ATP-dependent helicase</fullName>
    </recommendedName>
</protein>
<evidence type="ECO:0000256" key="3">
    <source>
        <dbReference type="ARBA" id="ARBA00022806"/>
    </source>
</evidence>
<evidence type="ECO:0000313" key="6">
    <source>
        <dbReference type="Proteomes" id="UP000249324"/>
    </source>
</evidence>
<evidence type="ECO:0008006" key="7">
    <source>
        <dbReference type="Google" id="ProtNLM"/>
    </source>
</evidence>
<dbReference type="Gene3D" id="3.40.50.300">
    <property type="entry name" value="P-loop containing nucleotide triphosphate hydrolases"/>
    <property type="match status" value="1"/>
</dbReference>
<dbReference type="PANTHER" id="PTHR18934">
    <property type="entry name" value="ATP-DEPENDENT RNA HELICASE"/>
    <property type="match status" value="1"/>
</dbReference>
<feature type="non-terminal residue" evidence="5">
    <location>
        <position position="133"/>
    </location>
</feature>
<keyword evidence="1" id="KW-0547">Nucleotide-binding</keyword>
<name>A0ABD6FHB8_9PSEU</name>
<dbReference type="PANTHER" id="PTHR18934:SF99">
    <property type="entry name" value="ATP-DEPENDENT RNA HELICASE DHX37-RELATED"/>
    <property type="match status" value="1"/>
</dbReference>